<evidence type="ECO:0000256" key="2">
    <source>
        <dbReference type="SAM" id="MobiDB-lite"/>
    </source>
</evidence>
<evidence type="ECO:0000313" key="4">
    <source>
        <dbReference type="EMBL" id="KAK7204083.1"/>
    </source>
</evidence>
<evidence type="ECO:0000256" key="1">
    <source>
        <dbReference type="SAM" id="Coils"/>
    </source>
</evidence>
<keyword evidence="3" id="KW-1133">Transmembrane helix</keyword>
<protein>
    <recommendedName>
        <fullName evidence="6">Ubiquitination network signaling protein</fullName>
    </recommendedName>
</protein>
<dbReference type="Gene3D" id="1.10.287.1490">
    <property type="match status" value="1"/>
</dbReference>
<keyword evidence="3" id="KW-0472">Membrane</keyword>
<evidence type="ECO:0008006" key="6">
    <source>
        <dbReference type="Google" id="ProtNLM"/>
    </source>
</evidence>
<feature type="coiled-coil region" evidence="1">
    <location>
        <begin position="694"/>
        <end position="847"/>
    </location>
</feature>
<accession>A0ABR1F2L3</accession>
<feature type="compositionally biased region" description="Polar residues" evidence="2">
    <location>
        <begin position="51"/>
        <end position="76"/>
    </location>
</feature>
<keyword evidence="3" id="KW-0812">Transmembrane</keyword>
<feature type="region of interest" description="Disordered" evidence="2">
    <location>
        <begin position="358"/>
        <end position="381"/>
    </location>
</feature>
<name>A0ABR1F2L3_9ASCO</name>
<feature type="transmembrane region" description="Helical" evidence="3">
    <location>
        <begin position="134"/>
        <end position="161"/>
    </location>
</feature>
<organism evidence="4 5">
    <name type="scientific">Myxozyma melibiosi</name>
    <dbReference type="NCBI Taxonomy" id="54550"/>
    <lineage>
        <taxon>Eukaryota</taxon>
        <taxon>Fungi</taxon>
        <taxon>Dikarya</taxon>
        <taxon>Ascomycota</taxon>
        <taxon>Saccharomycotina</taxon>
        <taxon>Lipomycetes</taxon>
        <taxon>Lipomycetales</taxon>
        <taxon>Lipomycetaceae</taxon>
        <taxon>Myxozyma</taxon>
    </lineage>
</organism>
<dbReference type="Proteomes" id="UP001498771">
    <property type="component" value="Unassembled WGS sequence"/>
</dbReference>
<keyword evidence="5" id="KW-1185">Reference proteome</keyword>
<dbReference type="RefSeq" id="XP_064767116.1">
    <property type="nucleotide sequence ID" value="XM_064914226.1"/>
</dbReference>
<evidence type="ECO:0000256" key="3">
    <source>
        <dbReference type="SAM" id="Phobius"/>
    </source>
</evidence>
<feature type="compositionally biased region" description="Polar residues" evidence="2">
    <location>
        <begin position="951"/>
        <end position="960"/>
    </location>
</feature>
<feature type="compositionally biased region" description="Low complexity" evidence="2">
    <location>
        <begin position="1"/>
        <end position="38"/>
    </location>
</feature>
<sequence length="960" mass="103321">MARGSAARRANISNSSASSSSSSLASAAVAPQLPSAAQDLPSPDVLRRPPASSQVHSPSSLSNSQGPATPSKSDLSVNKGDVLLPTTPLHHESSERSLRKSSSFYNEHSASAGSSKTISVQNSILTPHPFIDSLTIFILIIQFPNLIVSFIHILFASLTFVPPPTPPASSLISALTHATQASPSLLTVLFADITVAVISIFFLPRMRAIMVDLGSAVIASALGGGGSKTAIYCTSLLQIARAVRHSFFLIRRGALSPVSSSSTTPFEYEQEPIPPQYYLASGGNSPRTLDILYGSAGWFSQAIAIHIVGQSVMHSLRRMFLRNETRLSSMPAASSSPAILGDGYGIDYEAVAFAHNMPSSTATPSSNNTPVKKKKKTNKEGKHYQQTLWSALANTLVLASRESNQILSEPQPVVADESSQNCYGSSLTADESQSLLSSLISDDNPSANGLGYRPSATEPALYCCVRYILENEVAFEIIPGDAVASASASAEGKAATSLPATDLNGHDDRSLLPTSLVPSIFSHPDPTQAAVGSQPHACQASLYNGVTVRVNGILWPEVSVQTIVPKLHYPGLQQTSEGPADATVQMLENAVADDVEINGGSLPESAEEFAETLLVVSGLTPITEYEIEICKKFKYRQVTICRTDICTSPKDSSTVSSQVQQPSRPLSPVTTLLDTLCTTNETLTEEKQKLKRFRRDHSKHLSALRSEIDALKSRLGTGDRGDERAWRRVLALRESVRRTEEEIETLQKRTVELELEEENLEREVSERRKIWQAAMGEANEHERRLQQRKEAIEARGRELQADESSIAGKCEKLQARQRKLLAEFQRADQERRQAWDAEFKRRKLEREKLAERRHAIEEEFSSAITKMEHGIDDIKDKTQMTWQSVSVFGESAIATAATAVGIALPVPMTSAGGAQGGMSALSPSSTANSGSVNTPSSSSAALTSAPGSVGNGPSVSPLLQ</sequence>
<comment type="caution">
    <text evidence="4">The sequence shown here is derived from an EMBL/GenBank/DDBJ whole genome shotgun (WGS) entry which is preliminary data.</text>
</comment>
<feature type="region of interest" description="Disordered" evidence="2">
    <location>
        <begin position="913"/>
        <end position="960"/>
    </location>
</feature>
<feature type="region of interest" description="Disordered" evidence="2">
    <location>
        <begin position="1"/>
        <end position="102"/>
    </location>
</feature>
<keyword evidence="1" id="KW-0175">Coiled coil</keyword>
<evidence type="ECO:0000313" key="5">
    <source>
        <dbReference type="Proteomes" id="UP001498771"/>
    </source>
</evidence>
<reference evidence="4 5" key="1">
    <citation type="submission" date="2024-03" db="EMBL/GenBank/DDBJ databases">
        <title>Genome-scale model development and genomic sequencing of the oleaginous clade Lipomyces.</title>
        <authorList>
            <consortium name="Lawrence Berkeley National Laboratory"/>
            <person name="Czajka J.J."/>
            <person name="Han Y."/>
            <person name="Kim J."/>
            <person name="Mondo S.J."/>
            <person name="Hofstad B.A."/>
            <person name="Robles A."/>
            <person name="Haridas S."/>
            <person name="Riley R."/>
            <person name="LaButti K."/>
            <person name="Pangilinan J."/>
            <person name="Andreopoulos W."/>
            <person name="Lipzen A."/>
            <person name="Yan J."/>
            <person name="Wang M."/>
            <person name="Ng V."/>
            <person name="Grigoriev I.V."/>
            <person name="Spatafora J.W."/>
            <person name="Magnuson J.K."/>
            <person name="Baker S.E."/>
            <person name="Pomraning K.R."/>
        </authorList>
    </citation>
    <scope>NUCLEOTIDE SEQUENCE [LARGE SCALE GENOMIC DNA]</scope>
    <source>
        <strain evidence="4 5">Phaff 52-87</strain>
    </source>
</reference>
<feature type="compositionally biased region" description="Low complexity" evidence="2">
    <location>
        <begin position="929"/>
        <end position="948"/>
    </location>
</feature>
<dbReference type="GeneID" id="90039738"/>
<proteinExistence type="predicted"/>
<feature type="compositionally biased region" description="Basic and acidic residues" evidence="2">
    <location>
        <begin position="89"/>
        <end position="98"/>
    </location>
</feature>
<feature type="compositionally biased region" description="Low complexity" evidence="2">
    <location>
        <begin position="358"/>
        <end position="370"/>
    </location>
</feature>
<gene>
    <name evidence="4" type="ORF">BZA70DRAFT_290633</name>
</gene>
<dbReference type="EMBL" id="JBBJBU010000009">
    <property type="protein sequence ID" value="KAK7204083.1"/>
    <property type="molecule type" value="Genomic_DNA"/>
</dbReference>
<feature type="transmembrane region" description="Helical" evidence="3">
    <location>
        <begin position="181"/>
        <end position="203"/>
    </location>
</feature>